<comment type="pathway">
    <text evidence="2">Quinol/quinone metabolism; menaquinone biosynthesis.</text>
</comment>
<feature type="transmembrane region" description="Helical" evidence="8">
    <location>
        <begin position="268"/>
        <end position="290"/>
    </location>
</feature>
<organism evidence="9 10">
    <name type="scientific">Clostridium rhizosphaerae</name>
    <dbReference type="NCBI Taxonomy" id="2803861"/>
    <lineage>
        <taxon>Bacteria</taxon>
        <taxon>Bacillati</taxon>
        <taxon>Bacillota</taxon>
        <taxon>Clostridia</taxon>
        <taxon>Eubacteriales</taxon>
        <taxon>Clostridiaceae</taxon>
        <taxon>Clostridium</taxon>
    </lineage>
</organism>
<dbReference type="Proteomes" id="UP000632377">
    <property type="component" value="Unassembled WGS sequence"/>
</dbReference>
<dbReference type="PANTHER" id="PTHR13929">
    <property type="entry name" value="1,4-DIHYDROXY-2-NAPHTHOATE OCTAPRENYLTRANSFERASE"/>
    <property type="match status" value="1"/>
</dbReference>
<feature type="transmembrane region" description="Helical" evidence="8">
    <location>
        <begin position="220"/>
        <end position="248"/>
    </location>
</feature>
<dbReference type="InterPro" id="IPR026046">
    <property type="entry name" value="UBIAD1"/>
</dbReference>
<sequence>MKKIIKESRPATLVVTIISTTLGIISACRAGYLFKNVKFDLFKIFLITIAGILLQSGVNLINNFFDEEVDEEIKINRNSYFLGYKRTKDEILFFKCGLIFMFITFLIGTYLSFYSGIQLFVIELIGLFSAYAYAGKPFSYKNYGLGAVMSFIMMGPLMVYSSYLVFSKSFSIMPILYSCTFGLFIPAILLANEIRDYIKDKERGIKTLTVRIGYKHGVNIYYGLIVFAYINTIILALVKLLPLWSLIIVTTLPLVKNITRNMKENTKLLIPATAKLYLAFGIELLIVLILTKI</sequence>
<protein>
    <submittedName>
        <fullName evidence="9">Prenyltransferase</fullName>
    </submittedName>
</protein>
<evidence type="ECO:0000256" key="5">
    <source>
        <dbReference type="ARBA" id="ARBA00022692"/>
    </source>
</evidence>
<keyword evidence="6 8" id="KW-1133">Transmembrane helix</keyword>
<keyword evidence="10" id="KW-1185">Reference proteome</keyword>
<keyword evidence="5 8" id="KW-0812">Transmembrane</keyword>
<feature type="transmembrane region" description="Helical" evidence="8">
    <location>
        <begin position="117"/>
        <end position="134"/>
    </location>
</feature>
<gene>
    <name evidence="9" type="ORF">JK636_03465</name>
</gene>
<dbReference type="CDD" id="cd13962">
    <property type="entry name" value="PT_UbiA_UBIAD1"/>
    <property type="match status" value="1"/>
</dbReference>
<evidence type="ECO:0000256" key="1">
    <source>
        <dbReference type="ARBA" id="ARBA00004141"/>
    </source>
</evidence>
<keyword evidence="7 8" id="KW-0472">Membrane</keyword>
<evidence type="ECO:0000313" key="9">
    <source>
        <dbReference type="EMBL" id="MBL4934812.1"/>
    </source>
</evidence>
<proteinExistence type="predicted"/>
<evidence type="ECO:0000256" key="2">
    <source>
        <dbReference type="ARBA" id="ARBA00004863"/>
    </source>
</evidence>
<evidence type="ECO:0000256" key="8">
    <source>
        <dbReference type="SAM" id="Phobius"/>
    </source>
</evidence>
<feature type="transmembrane region" description="Helical" evidence="8">
    <location>
        <begin position="44"/>
        <end position="65"/>
    </location>
</feature>
<dbReference type="PANTHER" id="PTHR13929:SF0">
    <property type="entry name" value="UBIA PRENYLTRANSFERASE DOMAIN-CONTAINING PROTEIN 1"/>
    <property type="match status" value="1"/>
</dbReference>
<dbReference type="EMBL" id="JAESWC010000002">
    <property type="protein sequence ID" value="MBL4934812.1"/>
    <property type="molecule type" value="Genomic_DNA"/>
</dbReference>
<dbReference type="InterPro" id="IPR044878">
    <property type="entry name" value="UbiA_sf"/>
</dbReference>
<dbReference type="Gene3D" id="1.10.357.140">
    <property type="entry name" value="UbiA prenyltransferase"/>
    <property type="match status" value="1"/>
</dbReference>
<feature type="transmembrane region" description="Helical" evidence="8">
    <location>
        <begin position="92"/>
        <end position="111"/>
    </location>
</feature>
<evidence type="ECO:0000256" key="3">
    <source>
        <dbReference type="ARBA" id="ARBA00022428"/>
    </source>
</evidence>
<evidence type="ECO:0000256" key="7">
    <source>
        <dbReference type="ARBA" id="ARBA00023136"/>
    </source>
</evidence>
<comment type="caution">
    <text evidence="9">The sequence shown here is derived from an EMBL/GenBank/DDBJ whole genome shotgun (WGS) entry which is preliminary data.</text>
</comment>
<dbReference type="PROSITE" id="PS51257">
    <property type="entry name" value="PROKAR_LIPOPROTEIN"/>
    <property type="match status" value="1"/>
</dbReference>
<name>A0ABS1T6R4_9CLOT</name>
<dbReference type="Pfam" id="PF01040">
    <property type="entry name" value="UbiA"/>
    <property type="match status" value="1"/>
</dbReference>
<dbReference type="InterPro" id="IPR000537">
    <property type="entry name" value="UbiA_prenyltransferase"/>
</dbReference>
<evidence type="ECO:0000256" key="6">
    <source>
        <dbReference type="ARBA" id="ARBA00022989"/>
    </source>
</evidence>
<dbReference type="PIRSF" id="PIRSF005355">
    <property type="entry name" value="UBIAD1"/>
    <property type="match status" value="1"/>
</dbReference>
<feature type="transmembrane region" description="Helical" evidence="8">
    <location>
        <begin position="172"/>
        <end position="191"/>
    </location>
</feature>
<keyword evidence="4" id="KW-0808">Transferase</keyword>
<evidence type="ECO:0000313" key="10">
    <source>
        <dbReference type="Proteomes" id="UP000632377"/>
    </source>
</evidence>
<dbReference type="RefSeq" id="WP_202747457.1">
    <property type="nucleotide sequence ID" value="NZ_JAESWC010000002.1"/>
</dbReference>
<keyword evidence="3" id="KW-0474">Menaquinone biosynthesis</keyword>
<reference evidence="9 10" key="1">
    <citation type="submission" date="2021-01" db="EMBL/GenBank/DDBJ databases">
        <title>Genome public.</title>
        <authorList>
            <person name="Liu C."/>
            <person name="Sun Q."/>
        </authorList>
    </citation>
    <scope>NUCLEOTIDE SEQUENCE [LARGE SCALE GENOMIC DNA]</scope>
    <source>
        <strain evidence="9 10">YIM B02515</strain>
    </source>
</reference>
<feature type="transmembrane region" description="Helical" evidence="8">
    <location>
        <begin position="146"/>
        <end position="166"/>
    </location>
</feature>
<accession>A0ABS1T6R4</accession>
<comment type="subcellular location">
    <subcellularLocation>
        <location evidence="1">Membrane</location>
        <topology evidence="1">Multi-pass membrane protein</topology>
    </subcellularLocation>
</comment>
<evidence type="ECO:0000256" key="4">
    <source>
        <dbReference type="ARBA" id="ARBA00022679"/>
    </source>
</evidence>
<feature type="transmembrane region" description="Helical" evidence="8">
    <location>
        <begin position="12"/>
        <end position="32"/>
    </location>
</feature>